<dbReference type="PIRSF" id="PIRSF017306">
    <property type="entry name" value="Ureidogly_hydro"/>
    <property type="match status" value="1"/>
</dbReference>
<accession>A0ABS2W3P6</accession>
<dbReference type="CDD" id="cd20298">
    <property type="entry name" value="cupin_UAH"/>
    <property type="match status" value="1"/>
</dbReference>
<comment type="function">
    <text evidence="5">Catalyzes the catabolism of the allantoin degradation intermediate (S)-ureidoglycolate, generating urea and glyoxylate. Involved in the utilization of allantoin as nitrogen source.</text>
</comment>
<protein>
    <recommendedName>
        <fullName evidence="5">Ureidoglycolate lyase</fullName>
        <ecNumber evidence="5">4.3.2.3</ecNumber>
    </recommendedName>
    <alternativeName>
        <fullName evidence="5">Ureidoglycolatase</fullName>
    </alternativeName>
</protein>
<evidence type="ECO:0000313" key="6">
    <source>
        <dbReference type="EMBL" id="MBN0986327.1"/>
    </source>
</evidence>
<comment type="subunit">
    <text evidence="1 5">Homodimer.</text>
</comment>
<organism evidence="6 7">
    <name type="scientific">Amphritea pacifica</name>
    <dbReference type="NCBI Taxonomy" id="2811233"/>
    <lineage>
        <taxon>Bacteria</taxon>
        <taxon>Pseudomonadati</taxon>
        <taxon>Pseudomonadota</taxon>
        <taxon>Gammaproteobacteria</taxon>
        <taxon>Oceanospirillales</taxon>
        <taxon>Oceanospirillaceae</taxon>
        <taxon>Amphritea</taxon>
    </lineage>
</organism>
<proteinExistence type="inferred from homology"/>
<dbReference type="NCBIfam" id="NF009932">
    <property type="entry name" value="PRK13395.1"/>
    <property type="match status" value="1"/>
</dbReference>
<keyword evidence="7" id="KW-1185">Reference proteome</keyword>
<comment type="catalytic activity">
    <reaction evidence="4 5">
        <text>(S)-ureidoglycolate = urea + glyoxylate</text>
        <dbReference type="Rhea" id="RHEA:11304"/>
        <dbReference type="ChEBI" id="CHEBI:16199"/>
        <dbReference type="ChEBI" id="CHEBI:36655"/>
        <dbReference type="ChEBI" id="CHEBI:57296"/>
        <dbReference type="EC" id="4.3.2.3"/>
    </reaction>
</comment>
<evidence type="ECO:0000256" key="2">
    <source>
        <dbReference type="ARBA" id="ARBA00022631"/>
    </source>
</evidence>
<evidence type="ECO:0000256" key="5">
    <source>
        <dbReference type="HAMAP-Rule" id="MF_00616"/>
    </source>
</evidence>
<dbReference type="InterPro" id="IPR011051">
    <property type="entry name" value="RmlC_Cupin_sf"/>
</dbReference>
<evidence type="ECO:0000256" key="4">
    <source>
        <dbReference type="ARBA" id="ARBA00047684"/>
    </source>
</evidence>
<dbReference type="RefSeq" id="WP_205210509.1">
    <property type="nucleotide sequence ID" value="NZ_JAFFZO010000015.1"/>
</dbReference>
<comment type="cofactor">
    <cofactor evidence="5">
        <name>Ni(2+)</name>
        <dbReference type="ChEBI" id="CHEBI:49786"/>
    </cofactor>
</comment>
<dbReference type="PANTHER" id="PTHR21221:SF1">
    <property type="entry name" value="UREIDOGLYCOLATE LYASE"/>
    <property type="match status" value="1"/>
</dbReference>
<dbReference type="Proteomes" id="UP000760472">
    <property type="component" value="Unassembled WGS sequence"/>
</dbReference>
<reference evidence="6 7" key="1">
    <citation type="submission" date="2021-02" db="EMBL/GenBank/DDBJ databases">
        <title>A novel species of genus Amphritea isolated from a fishpond in China.</title>
        <authorList>
            <person name="Lu H."/>
        </authorList>
    </citation>
    <scope>NUCLEOTIDE SEQUENCE [LARGE SCALE GENOMIC DNA]</scope>
    <source>
        <strain evidence="6 7">RP18W</strain>
    </source>
</reference>
<sequence>MLSVLKVEPLTKAAFKPFGDVIETEGSRHFLINNGSTERFHRLADVDVSAAQGEPIISIFRAQPLPMPFTVKMMERHPLGSQAFISRGEEPFLVLVAPPGDSVNGDQLRLFLTNGRQGVNYSRGVWHHPVLALKPDQEFIIIDRAGEGNNCDEIYFDSGHQTVVEI</sequence>
<dbReference type="InterPro" id="IPR007247">
    <property type="entry name" value="Ureidogly_lyase"/>
</dbReference>
<dbReference type="InterPro" id="IPR023525">
    <property type="entry name" value="Ureidogly_lyase_bac"/>
</dbReference>
<dbReference type="InterPro" id="IPR024060">
    <property type="entry name" value="Ureidoglycolate_lyase_dom_sf"/>
</dbReference>
<gene>
    <name evidence="5" type="primary">allA</name>
    <name evidence="6" type="ORF">JW498_03000</name>
</gene>
<keyword evidence="3 5" id="KW-0456">Lyase</keyword>
<evidence type="ECO:0000256" key="3">
    <source>
        <dbReference type="ARBA" id="ARBA00023239"/>
    </source>
</evidence>
<keyword evidence="2 5" id="KW-0659">Purine metabolism</keyword>
<name>A0ABS2W3P6_9GAMM</name>
<dbReference type="HAMAP" id="MF_00616">
    <property type="entry name" value="Ureidogly_lyase"/>
    <property type="match status" value="1"/>
</dbReference>
<comment type="caution">
    <text evidence="6">The sequence shown here is derived from an EMBL/GenBank/DDBJ whole genome shotgun (WGS) entry which is preliminary data.</text>
</comment>
<dbReference type="Gene3D" id="2.60.120.480">
    <property type="entry name" value="Ureidoglycolate hydrolase"/>
    <property type="match status" value="1"/>
</dbReference>
<dbReference type="SUPFAM" id="SSF51182">
    <property type="entry name" value="RmlC-like cupins"/>
    <property type="match status" value="1"/>
</dbReference>
<evidence type="ECO:0000256" key="1">
    <source>
        <dbReference type="ARBA" id="ARBA00011738"/>
    </source>
</evidence>
<dbReference type="EC" id="4.3.2.3" evidence="5"/>
<evidence type="ECO:0000313" key="7">
    <source>
        <dbReference type="Proteomes" id="UP000760472"/>
    </source>
</evidence>
<dbReference type="InterPro" id="IPR047233">
    <property type="entry name" value="UAH_cupin"/>
</dbReference>
<dbReference type="PANTHER" id="PTHR21221">
    <property type="entry name" value="UREIDOGLYCOLATE HYDROLASE"/>
    <property type="match status" value="1"/>
</dbReference>
<dbReference type="NCBIfam" id="NF002949">
    <property type="entry name" value="PRK03606.1-2"/>
    <property type="match status" value="1"/>
</dbReference>
<dbReference type="GO" id="GO:0050385">
    <property type="term" value="F:ureidoglycolate lyase activity"/>
    <property type="evidence" value="ECO:0007669"/>
    <property type="project" value="UniProtKB-EC"/>
</dbReference>
<dbReference type="Pfam" id="PF04115">
    <property type="entry name" value="Ureidogly_lyase"/>
    <property type="match status" value="1"/>
</dbReference>
<dbReference type="EMBL" id="JAFFZP010000003">
    <property type="protein sequence ID" value="MBN0986327.1"/>
    <property type="molecule type" value="Genomic_DNA"/>
</dbReference>
<comment type="similarity">
    <text evidence="5">Belongs to the ureidoglycolate lyase family.</text>
</comment>
<comment type="pathway">
    <text evidence="5">Nitrogen metabolism; (S)-allantoin degradation.</text>
</comment>